<accession>A0A146EXB2</accession>
<dbReference type="AlphaFoldDB" id="A0A146EXB2"/>
<sequence length="81" mass="9111">MGLLEAGNHMPQNRFRRWGGGVASTVRRLRKASDTEMDKGNSNFQRTTHPEYNHAGSHRHSTTGEKLHRDSGIKSIADLQI</sequence>
<evidence type="ECO:0000313" key="2">
    <source>
        <dbReference type="EMBL" id="GAT18678.1"/>
    </source>
</evidence>
<feature type="compositionally biased region" description="Basic and acidic residues" evidence="1">
    <location>
        <begin position="62"/>
        <end position="72"/>
    </location>
</feature>
<feature type="region of interest" description="Disordered" evidence="1">
    <location>
        <begin position="32"/>
        <end position="81"/>
    </location>
</feature>
<name>A0A146EXB2_ASPKA</name>
<organism evidence="2 3">
    <name type="scientific">Aspergillus kawachii</name>
    <name type="common">White koji mold</name>
    <name type="synonym">Aspergillus awamori var. kawachi</name>
    <dbReference type="NCBI Taxonomy" id="1069201"/>
    <lineage>
        <taxon>Eukaryota</taxon>
        <taxon>Fungi</taxon>
        <taxon>Dikarya</taxon>
        <taxon>Ascomycota</taxon>
        <taxon>Pezizomycotina</taxon>
        <taxon>Eurotiomycetes</taxon>
        <taxon>Eurotiomycetidae</taxon>
        <taxon>Eurotiales</taxon>
        <taxon>Aspergillaceae</taxon>
        <taxon>Aspergillus</taxon>
        <taxon>Aspergillus subgen. Circumdati</taxon>
    </lineage>
</organism>
<comment type="caution">
    <text evidence="2">The sequence shown here is derived from an EMBL/GenBank/DDBJ whole genome shotgun (WGS) entry which is preliminary data.</text>
</comment>
<reference evidence="3" key="2">
    <citation type="submission" date="2016-02" db="EMBL/GenBank/DDBJ databases">
        <title>Genome sequencing of Aspergillus luchuensis NBRC 4314.</title>
        <authorList>
            <person name="Yamada O."/>
        </authorList>
    </citation>
    <scope>NUCLEOTIDE SEQUENCE [LARGE SCALE GENOMIC DNA]</scope>
    <source>
        <strain evidence="3">RIB 2604</strain>
    </source>
</reference>
<reference evidence="2 3" key="1">
    <citation type="journal article" date="2016" name="DNA Res.">
        <title>Genome sequence of Aspergillus luchuensis NBRC 4314.</title>
        <authorList>
            <person name="Yamada O."/>
            <person name="Machida M."/>
            <person name="Hosoyama A."/>
            <person name="Goto M."/>
            <person name="Takahashi T."/>
            <person name="Futagami T."/>
            <person name="Yamagata Y."/>
            <person name="Takeuchi M."/>
            <person name="Kobayashi T."/>
            <person name="Koike H."/>
            <person name="Abe K."/>
            <person name="Asai K."/>
            <person name="Arita M."/>
            <person name="Fujita N."/>
            <person name="Fukuda K."/>
            <person name="Higa K."/>
            <person name="Horikawa H."/>
            <person name="Ishikawa T."/>
            <person name="Jinno K."/>
            <person name="Kato Y."/>
            <person name="Kirimura K."/>
            <person name="Mizutani O."/>
            <person name="Nakasone K."/>
            <person name="Sano M."/>
            <person name="Shiraishi Y."/>
            <person name="Tsukahara M."/>
            <person name="Gomi K."/>
        </authorList>
    </citation>
    <scope>NUCLEOTIDE SEQUENCE [LARGE SCALE GENOMIC DNA]</scope>
    <source>
        <strain evidence="2 3">RIB 2604</strain>
    </source>
</reference>
<evidence type="ECO:0000256" key="1">
    <source>
        <dbReference type="SAM" id="MobiDB-lite"/>
    </source>
</evidence>
<evidence type="ECO:0000313" key="3">
    <source>
        <dbReference type="Proteomes" id="UP000075230"/>
    </source>
</evidence>
<proteinExistence type="predicted"/>
<dbReference type="Proteomes" id="UP000075230">
    <property type="component" value="Unassembled WGS sequence"/>
</dbReference>
<dbReference type="EMBL" id="BCWF01000001">
    <property type="protein sequence ID" value="GAT18678.1"/>
    <property type="molecule type" value="Genomic_DNA"/>
</dbReference>
<protein>
    <submittedName>
        <fullName evidence="2">Uncharacterized protein</fullName>
    </submittedName>
</protein>
<gene>
    <name evidence="2" type="ORF">RIB2604_00101720</name>
</gene>